<dbReference type="Proteomes" id="UP000251842">
    <property type="component" value="Chromosome"/>
</dbReference>
<dbReference type="EMBL" id="CP029556">
    <property type="protein sequence ID" value="AXA85158.1"/>
    <property type="molecule type" value="Genomic_DNA"/>
</dbReference>
<feature type="region of interest" description="Disordered" evidence="1">
    <location>
        <begin position="1"/>
        <end position="73"/>
    </location>
</feature>
<accession>A0A344J7Z8</accession>
<keyword evidence="3" id="KW-1185">Reference proteome</keyword>
<name>A0A344J7Z8_9GAMM</name>
<protein>
    <submittedName>
        <fullName evidence="2">Uncharacterized protein</fullName>
    </submittedName>
</protein>
<feature type="compositionally biased region" description="Low complexity" evidence="1">
    <location>
        <begin position="33"/>
        <end position="58"/>
    </location>
</feature>
<gene>
    <name evidence="2" type="ORF">DCD74_11125</name>
</gene>
<dbReference type="KEGG" id="lue:DCD74_11125"/>
<organism evidence="2 3">
    <name type="scientific">Solilutibacter oculi</name>
    <dbReference type="NCBI Taxonomy" id="2698682"/>
    <lineage>
        <taxon>Bacteria</taxon>
        <taxon>Pseudomonadati</taxon>
        <taxon>Pseudomonadota</taxon>
        <taxon>Gammaproteobacteria</taxon>
        <taxon>Lysobacterales</taxon>
        <taxon>Lysobacteraceae</taxon>
        <taxon>Solilutibacter</taxon>
    </lineage>
</organism>
<evidence type="ECO:0000313" key="2">
    <source>
        <dbReference type="EMBL" id="AXA85158.1"/>
    </source>
</evidence>
<reference evidence="3" key="1">
    <citation type="submission" date="2018-05" db="EMBL/GenBank/DDBJ databases">
        <title>Luteimonas pekinense sp. nov., isolated from human Meibomian gland secretions, Beijing, China.</title>
        <authorList>
            <person name="Wen T."/>
            <person name="Bai H."/>
            <person name="Lv H."/>
        </authorList>
    </citation>
    <scope>NUCLEOTIDE SEQUENCE [LARGE SCALE GENOMIC DNA]</scope>
    <source>
        <strain evidence="3">83-4</strain>
    </source>
</reference>
<proteinExistence type="predicted"/>
<feature type="compositionally biased region" description="Gly residues" evidence="1">
    <location>
        <begin position="1"/>
        <end position="22"/>
    </location>
</feature>
<dbReference type="AlphaFoldDB" id="A0A344J7Z8"/>
<sequence>MPVIGAGQGFGARQGLAAGGGRPSQHRPQFDIAQPRQRLQQHQRAQAGRQARQAVQRRGQGRQRAGGERGRIQ</sequence>
<evidence type="ECO:0000313" key="3">
    <source>
        <dbReference type="Proteomes" id="UP000251842"/>
    </source>
</evidence>
<evidence type="ECO:0000256" key="1">
    <source>
        <dbReference type="SAM" id="MobiDB-lite"/>
    </source>
</evidence>